<name>A0A6G1FQ48_9PEZI</name>
<feature type="compositionally biased region" description="Low complexity" evidence="1">
    <location>
        <begin position="29"/>
        <end position="41"/>
    </location>
</feature>
<keyword evidence="3" id="KW-1185">Reference proteome</keyword>
<evidence type="ECO:0000256" key="1">
    <source>
        <dbReference type="SAM" id="MobiDB-lite"/>
    </source>
</evidence>
<reference evidence="2 4" key="1">
    <citation type="submission" date="2020-01" db="EMBL/GenBank/DDBJ databases">
        <authorList>
            <consortium name="DOE Joint Genome Institute"/>
            <person name="Haridas S."/>
            <person name="Albert R."/>
            <person name="Binder M."/>
            <person name="Bloem J."/>
            <person name="Labutti K."/>
            <person name="Salamov A."/>
            <person name="Andreopoulos B."/>
            <person name="Baker S.E."/>
            <person name="Barry K."/>
            <person name="Bills G."/>
            <person name="Bluhm B.H."/>
            <person name="Cannon C."/>
            <person name="Castanera R."/>
            <person name="Culley D.E."/>
            <person name="Daum C."/>
            <person name="Ezra D."/>
            <person name="Gonzalez J.B."/>
            <person name="Henrissat B."/>
            <person name="Kuo A."/>
            <person name="Liang C."/>
            <person name="Lipzen A."/>
            <person name="Lutzoni F."/>
            <person name="Magnuson J."/>
            <person name="Mondo S."/>
            <person name="Nolan M."/>
            <person name="Ohm R."/>
            <person name="Pangilinan J."/>
            <person name="Park H.-J."/>
            <person name="Ramirez L."/>
            <person name="Alfaro M."/>
            <person name="Sun H."/>
            <person name="Tritt A."/>
            <person name="Yoshinaga Y."/>
            <person name="Zwiers L.-H."/>
            <person name="Turgeon B.G."/>
            <person name="Goodwin S.B."/>
            <person name="Spatafora J.W."/>
            <person name="Crous P.W."/>
            <person name="Grigoriev I.V."/>
        </authorList>
    </citation>
    <scope>NUCLEOTIDE SEQUENCE</scope>
    <source>
        <strain evidence="2 4">CBS 781.70</strain>
    </source>
</reference>
<reference evidence="4" key="2">
    <citation type="submission" date="2020-04" db="EMBL/GenBank/DDBJ databases">
        <authorList>
            <consortium name="NCBI Genome Project"/>
        </authorList>
    </citation>
    <scope>NUCLEOTIDE SEQUENCE</scope>
    <source>
        <strain evidence="4">CBS 781.70</strain>
    </source>
</reference>
<dbReference type="Proteomes" id="UP000504638">
    <property type="component" value="Unplaced"/>
</dbReference>
<dbReference type="RefSeq" id="XP_033529586.1">
    <property type="nucleotide sequence ID" value="XM_033681606.1"/>
</dbReference>
<dbReference type="GeneID" id="54422176"/>
<dbReference type="AlphaFoldDB" id="A0A6G1FQ48"/>
<feature type="compositionally biased region" description="Polar residues" evidence="1">
    <location>
        <begin position="80"/>
        <end position="90"/>
    </location>
</feature>
<protein>
    <submittedName>
        <fullName evidence="2 4">Uncharacterized protein</fullName>
    </submittedName>
</protein>
<reference evidence="4" key="3">
    <citation type="submission" date="2025-04" db="UniProtKB">
        <authorList>
            <consortium name="RefSeq"/>
        </authorList>
    </citation>
    <scope>IDENTIFICATION</scope>
    <source>
        <strain evidence="4">CBS 781.70</strain>
    </source>
</reference>
<feature type="compositionally biased region" description="Low complexity" evidence="1">
    <location>
        <begin position="99"/>
        <end position="108"/>
    </location>
</feature>
<dbReference type="EMBL" id="ML975196">
    <property type="protein sequence ID" value="KAF1807955.1"/>
    <property type="molecule type" value="Genomic_DNA"/>
</dbReference>
<gene>
    <name evidence="2 4" type="ORF">P152DRAFT_477732</name>
</gene>
<proteinExistence type="predicted"/>
<sequence>MTRSCTTYKSFAVGQRATENRLNEATVAVQSQNQNQNVTTHQVRHADEGHTLVKHSQKRKRAGPGRPSGTTVAARAPGQQRLQLSASQPNDFMFGISIPTFTTPTGKDTTGEDMTPTGKDNTPSAQ</sequence>
<evidence type="ECO:0000313" key="2">
    <source>
        <dbReference type="EMBL" id="KAF1807955.1"/>
    </source>
</evidence>
<feature type="region of interest" description="Disordered" evidence="1">
    <location>
        <begin position="29"/>
        <end position="126"/>
    </location>
</feature>
<organism evidence="2">
    <name type="scientific">Eremomyces bilateralis CBS 781.70</name>
    <dbReference type="NCBI Taxonomy" id="1392243"/>
    <lineage>
        <taxon>Eukaryota</taxon>
        <taxon>Fungi</taxon>
        <taxon>Dikarya</taxon>
        <taxon>Ascomycota</taxon>
        <taxon>Pezizomycotina</taxon>
        <taxon>Dothideomycetes</taxon>
        <taxon>Dothideomycetes incertae sedis</taxon>
        <taxon>Eremomycetales</taxon>
        <taxon>Eremomycetaceae</taxon>
        <taxon>Eremomyces</taxon>
    </lineage>
</organism>
<evidence type="ECO:0000313" key="4">
    <source>
        <dbReference type="RefSeq" id="XP_033529586.1"/>
    </source>
</evidence>
<feature type="compositionally biased region" description="Basic residues" evidence="1">
    <location>
        <begin position="52"/>
        <end position="63"/>
    </location>
</feature>
<evidence type="ECO:0000313" key="3">
    <source>
        <dbReference type="Proteomes" id="UP000504638"/>
    </source>
</evidence>
<accession>A0A6G1FQ48</accession>